<dbReference type="Proteomes" id="UP000198785">
    <property type="component" value="Unassembled WGS sequence"/>
</dbReference>
<dbReference type="STRING" id="683125.SAMN05660206_1084"/>
<dbReference type="InterPro" id="IPR011044">
    <property type="entry name" value="Quino_amine_DH_bsu"/>
</dbReference>
<dbReference type="InterPro" id="IPR007788">
    <property type="entry name" value="QCT"/>
</dbReference>
<keyword evidence="1" id="KW-0808">Transferase</keyword>
<reference evidence="1 2" key="1">
    <citation type="submission" date="2016-10" db="EMBL/GenBank/DDBJ databases">
        <authorList>
            <person name="de Groot N.N."/>
        </authorList>
    </citation>
    <scope>NUCLEOTIDE SEQUENCE [LARGE SCALE GENOMIC DNA]</scope>
    <source>
        <strain evidence="1 2">DSM 22789</strain>
    </source>
</reference>
<organism evidence="1 2">
    <name type="scientific">Sphingobacterium wenxiniae</name>
    <dbReference type="NCBI Taxonomy" id="683125"/>
    <lineage>
        <taxon>Bacteria</taxon>
        <taxon>Pseudomonadati</taxon>
        <taxon>Bacteroidota</taxon>
        <taxon>Sphingobacteriia</taxon>
        <taxon>Sphingobacteriales</taxon>
        <taxon>Sphingobacteriaceae</taxon>
        <taxon>Sphingobacterium</taxon>
    </lineage>
</organism>
<dbReference type="Pfam" id="PF05096">
    <property type="entry name" value="Glu_cyclase_2"/>
    <property type="match status" value="1"/>
</dbReference>
<accession>A0A1I6U5U2</accession>
<dbReference type="GO" id="GO:0016603">
    <property type="term" value="F:glutaminyl-peptide cyclotransferase activity"/>
    <property type="evidence" value="ECO:0007669"/>
    <property type="project" value="InterPro"/>
</dbReference>
<gene>
    <name evidence="1" type="ORF">SAMN05660206_1084</name>
</gene>
<dbReference type="EMBL" id="FOZZ01000008">
    <property type="protein sequence ID" value="SFS96771.1"/>
    <property type="molecule type" value="Genomic_DNA"/>
</dbReference>
<dbReference type="RefSeq" id="WP_093366397.1">
    <property type="nucleotide sequence ID" value="NZ_FOZZ01000008.1"/>
</dbReference>
<dbReference type="InterPro" id="IPR015943">
    <property type="entry name" value="WD40/YVTN_repeat-like_dom_sf"/>
</dbReference>
<dbReference type="OrthoDB" id="9783700at2"/>
<dbReference type="Gene3D" id="2.130.10.10">
    <property type="entry name" value="YVTN repeat-like/Quinoprotein amine dehydrogenase"/>
    <property type="match status" value="1"/>
</dbReference>
<proteinExistence type="predicted"/>
<protein>
    <submittedName>
        <fullName evidence="1">Glutamine cyclotransferase</fullName>
    </submittedName>
</protein>
<dbReference type="AlphaFoldDB" id="A0A1I6U5U2"/>
<dbReference type="SUPFAM" id="SSF50969">
    <property type="entry name" value="YVTN repeat-like/Quinoprotein amine dehydrogenase"/>
    <property type="match status" value="1"/>
</dbReference>
<sequence>MKLVHIISFVAIGVASVIGCKSQKEKFEFLTPKSGDKLTLGQQVAVRMQFPDTTIDSIIYSVDGEIVGKKQDTSAWVLDTERIGLGARNLTAKVYQAGKEVIAYSNVTVLPEEPKQYGFEVVNEYSHDTTAFTQGLEFENGYLYESTGSGNNLITSLRKVDLTTGKVIQKKEITGSDAAGQPYFGEGMTIVGDKIIMLTWLNNLGYVFNKGSFEQISTFNYQQSKQGWGLCYDPDGKRLMKTDSSNKIYFLDPTTYQETGSIAVYDSNGPVDAINELEYIDGRVYANVYGKDIIVIINPQTGAVEGQINFVGLYKNPKRAPVDEEMNGIAYDKVGKRLFVTGKQWNRLYEVKILER</sequence>
<name>A0A1I6U5U2_9SPHI</name>
<dbReference type="PANTHER" id="PTHR31270">
    <property type="entry name" value="GLUTAMINYL-PEPTIDE CYCLOTRANSFERASE"/>
    <property type="match status" value="1"/>
</dbReference>
<dbReference type="PANTHER" id="PTHR31270:SF1">
    <property type="entry name" value="GLUTAMINYL-PEPTIDE CYCLOTRANSFERASE"/>
    <property type="match status" value="1"/>
</dbReference>
<evidence type="ECO:0000313" key="1">
    <source>
        <dbReference type="EMBL" id="SFS96771.1"/>
    </source>
</evidence>
<evidence type="ECO:0000313" key="2">
    <source>
        <dbReference type="Proteomes" id="UP000198785"/>
    </source>
</evidence>
<dbReference type="PROSITE" id="PS51257">
    <property type="entry name" value="PROKAR_LIPOPROTEIN"/>
    <property type="match status" value="1"/>
</dbReference>
<keyword evidence="2" id="KW-1185">Reference proteome</keyword>